<feature type="region of interest" description="Disordered" evidence="1">
    <location>
        <begin position="1"/>
        <end position="105"/>
    </location>
</feature>
<accession>A0A6A6T1Z6</accession>
<sequence>MVETRRGKQTDGKKATSSKCGPQKRKAQQAAAKDGGNHKKSRLDSPRNASSTTADKENQRPQTPQPAEEQHPRTPGRVGPVKQSCSCEPDIKPFRGEPGHKVRKSAWEKEKEYTDFVKQHEGHMFHELHVCYDKGPNGSPTYDKAGFELDFEKVADWMKPVSVQTVKRRMGTKKYNDGFDKSIRDTERMHQIFFGVPSRADVPYFVNEAAKDRVSKDLQIPCHRIGVAEFEDWETRGFQKHRLDEYSSLSQAQQDRLMNLFSGSALRK</sequence>
<keyword evidence="3" id="KW-1185">Reference proteome</keyword>
<organism evidence="2 3">
    <name type="scientific">Lophiostoma macrostomum CBS 122681</name>
    <dbReference type="NCBI Taxonomy" id="1314788"/>
    <lineage>
        <taxon>Eukaryota</taxon>
        <taxon>Fungi</taxon>
        <taxon>Dikarya</taxon>
        <taxon>Ascomycota</taxon>
        <taxon>Pezizomycotina</taxon>
        <taxon>Dothideomycetes</taxon>
        <taxon>Pleosporomycetidae</taxon>
        <taxon>Pleosporales</taxon>
        <taxon>Lophiostomataceae</taxon>
        <taxon>Lophiostoma</taxon>
    </lineage>
</organism>
<proteinExistence type="predicted"/>
<feature type="compositionally biased region" description="Basic and acidic residues" evidence="1">
    <location>
        <begin position="89"/>
        <end position="105"/>
    </location>
</feature>
<evidence type="ECO:0000313" key="3">
    <source>
        <dbReference type="Proteomes" id="UP000799324"/>
    </source>
</evidence>
<gene>
    <name evidence="2" type="ORF">K491DRAFT_717738</name>
</gene>
<feature type="compositionally biased region" description="Basic and acidic residues" evidence="1">
    <location>
        <begin position="1"/>
        <end position="14"/>
    </location>
</feature>
<evidence type="ECO:0000313" key="2">
    <source>
        <dbReference type="EMBL" id="KAF2653770.1"/>
    </source>
</evidence>
<reference evidence="2" key="1">
    <citation type="journal article" date="2020" name="Stud. Mycol.">
        <title>101 Dothideomycetes genomes: a test case for predicting lifestyles and emergence of pathogens.</title>
        <authorList>
            <person name="Haridas S."/>
            <person name="Albert R."/>
            <person name="Binder M."/>
            <person name="Bloem J."/>
            <person name="Labutti K."/>
            <person name="Salamov A."/>
            <person name="Andreopoulos B."/>
            <person name="Baker S."/>
            <person name="Barry K."/>
            <person name="Bills G."/>
            <person name="Bluhm B."/>
            <person name="Cannon C."/>
            <person name="Castanera R."/>
            <person name="Culley D."/>
            <person name="Daum C."/>
            <person name="Ezra D."/>
            <person name="Gonzalez J."/>
            <person name="Henrissat B."/>
            <person name="Kuo A."/>
            <person name="Liang C."/>
            <person name="Lipzen A."/>
            <person name="Lutzoni F."/>
            <person name="Magnuson J."/>
            <person name="Mondo S."/>
            <person name="Nolan M."/>
            <person name="Ohm R."/>
            <person name="Pangilinan J."/>
            <person name="Park H.-J."/>
            <person name="Ramirez L."/>
            <person name="Alfaro M."/>
            <person name="Sun H."/>
            <person name="Tritt A."/>
            <person name="Yoshinaga Y."/>
            <person name="Zwiers L.-H."/>
            <person name="Turgeon B."/>
            <person name="Goodwin S."/>
            <person name="Spatafora J."/>
            <person name="Crous P."/>
            <person name="Grigoriev I."/>
        </authorList>
    </citation>
    <scope>NUCLEOTIDE SEQUENCE</scope>
    <source>
        <strain evidence="2">CBS 122681</strain>
    </source>
</reference>
<dbReference type="EMBL" id="MU004375">
    <property type="protein sequence ID" value="KAF2653770.1"/>
    <property type="molecule type" value="Genomic_DNA"/>
</dbReference>
<evidence type="ECO:0000256" key="1">
    <source>
        <dbReference type="SAM" id="MobiDB-lite"/>
    </source>
</evidence>
<dbReference type="Proteomes" id="UP000799324">
    <property type="component" value="Unassembled WGS sequence"/>
</dbReference>
<protein>
    <submittedName>
        <fullName evidence="2">Uncharacterized protein</fullName>
    </submittedName>
</protein>
<dbReference type="OrthoDB" id="197676at2759"/>
<dbReference type="AlphaFoldDB" id="A0A6A6T1Z6"/>
<name>A0A6A6T1Z6_9PLEO</name>